<keyword evidence="4 7" id="KW-0863">Zinc-finger</keyword>
<dbReference type="GO" id="GO:0000978">
    <property type="term" value="F:RNA polymerase II cis-regulatory region sequence-specific DNA binding"/>
    <property type="evidence" value="ECO:0007669"/>
    <property type="project" value="InterPro"/>
</dbReference>
<dbReference type="Proteomes" id="UP000772434">
    <property type="component" value="Unassembled WGS sequence"/>
</dbReference>
<keyword evidence="2" id="KW-0479">Metal-binding</keyword>
<keyword evidence="6" id="KW-0539">Nucleus</keyword>
<dbReference type="AlphaFoldDB" id="A0A9P5U901"/>
<evidence type="ECO:0000313" key="11">
    <source>
        <dbReference type="Proteomes" id="UP000772434"/>
    </source>
</evidence>
<dbReference type="PANTHER" id="PTHR40626">
    <property type="entry name" value="MIP31509P"/>
    <property type="match status" value="1"/>
</dbReference>
<dbReference type="OrthoDB" id="10018191at2759"/>
<evidence type="ECO:0000313" key="10">
    <source>
        <dbReference type="EMBL" id="KAF9070414.1"/>
    </source>
</evidence>
<evidence type="ECO:0000256" key="7">
    <source>
        <dbReference type="PROSITE-ProRule" id="PRU00042"/>
    </source>
</evidence>
<evidence type="ECO:0000256" key="5">
    <source>
        <dbReference type="ARBA" id="ARBA00022833"/>
    </source>
</evidence>
<protein>
    <recommendedName>
        <fullName evidence="9">C2H2-type domain-containing protein</fullName>
    </recommendedName>
</protein>
<dbReference type="SMART" id="SM00355">
    <property type="entry name" value="ZnF_C2H2"/>
    <property type="match status" value="2"/>
</dbReference>
<proteinExistence type="predicted"/>
<dbReference type="InterPro" id="IPR051059">
    <property type="entry name" value="VerF-like"/>
</dbReference>
<evidence type="ECO:0000256" key="2">
    <source>
        <dbReference type="ARBA" id="ARBA00022723"/>
    </source>
</evidence>
<keyword evidence="3" id="KW-0677">Repeat</keyword>
<feature type="domain" description="C2H2-type" evidence="9">
    <location>
        <begin position="27"/>
        <end position="57"/>
    </location>
</feature>
<dbReference type="EMBL" id="JADNRY010000041">
    <property type="protein sequence ID" value="KAF9070414.1"/>
    <property type="molecule type" value="Genomic_DNA"/>
</dbReference>
<sequence length="160" mass="18279">MPHALWLFNDPTLNHDLCTCLKQNETFRCQNFKDCCKTFVSRENLIRHIKRHSGEKPFPCHCGKRFYRLDELRQHARTVHTDKVELNENMMRRFSRSKAASISRKPLATPSQQDGSNLSVANNSQLTHRAEAGSTGRYREHCSHAQAGISTGYEGAGYEG</sequence>
<name>A0A9P5U901_9AGAR</name>
<dbReference type="GO" id="GO:0005634">
    <property type="term" value="C:nucleus"/>
    <property type="evidence" value="ECO:0007669"/>
    <property type="project" value="UniProtKB-SubCell"/>
</dbReference>
<feature type="region of interest" description="Disordered" evidence="8">
    <location>
        <begin position="97"/>
        <end position="125"/>
    </location>
</feature>
<dbReference type="PANTHER" id="PTHR40626:SF32">
    <property type="entry name" value="ZINC FINGER PROTEIN RST2"/>
    <property type="match status" value="1"/>
</dbReference>
<dbReference type="InterPro" id="IPR036236">
    <property type="entry name" value="Znf_C2H2_sf"/>
</dbReference>
<dbReference type="Gene3D" id="3.30.160.60">
    <property type="entry name" value="Classic Zinc Finger"/>
    <property type="match status" value="2"/>
</dbReference>
<evidence type="ECO:0000259" key="9">
    <source>
        <dbReference type="PROSITE" id="PS50157"/>
    </source>
</evidence>
<accession>A0A9P5U901</accession>
<evidence type="ECO:0000256" key="8">
    <source>
        <dbReference type="SAM" id="MobiDB-lite"/>
    </source>
</evidence>
<dbReference type="InterPro" id="IPR013087">
    <property type="entry name" value="Znf_C2H2_type"/>
</dbReference>
<organism evidence="10 11">
    <name type="scientific">Rhodocollybia butyracea</name>
    <dbReference type="NCBI Taxonomy" id="206335"/>
    <lineage>
        <taxon>Eukaryota</taxon>
        <taxon>Fungi</taxon>
        <taxon>Dikarya</taxon>
        <taxon>Basidiomycota</taxon>
        <taxon>Agaricomycotina</taxon>
        <taxon>Agaricomycetes</taxon>
        <taxon>Agaricomycetidae</taxon>
        <taxon>Agaricales</taxon>
        <taxon>Marasmiineae</taxon>
        <taxon>Omphalotaceae</taxon>
        <taxon>Rhodocollybia</taxon>
    </lineage>
</organism>
<keyword evidence="11" id="KW-1185">Reference proteome</keyword>
<dbReference type="GO" id="GO:0000785">
    <property type="term" value="C:chromatin"/>
    <property type="evidence" value="ECO:0007669"/>
    <property type="project" value="TreeGrafter"/>
</dbReference>
<reference evidence="10" key="1">
    <citation type="submission" date="2020-11" db="EMBL/GenBank/DDBJ databases">
        <authorList>
            <consortium name="DOE Joint Genome Institute"/>
            <person name="Ahrendt S."/>
            <person name="Riley R."/>
            <person name="Andreopoulos W."/>
            <person name="Labutti K."/>
            <person name="Pangilinan J."/>
            <person name="Ruiz-Duenas F.J."/>
            <person name="Barrasa J.M."/>
            <person name="Sanchez-Garcia M."/>
            <person name="Camarero S."/>
            <person name="Miyauchi S."/>
            <person name="Serrano A."/>
            <person name="Linde D."/>
            <person name="Babiker R."/>
            <person name="Drula E."/>
            <person name="Ayuso-Fernandez I."/>
            <person name="Pacheco R."/>
            <person name="Padilla G."/>
            <person name="Ferreira P."/>
            <person name="Barriuso J."/>
            <person name="Kellner H."/>
            <person name="Castanera R."/>
            <person name="Alfaro M."/>
            <person name="Ramirez L."/>
            <person name="Pisabarro A.G."/>
            <person name="Kuo A."/>
            <person name="Tritt A."/>
            <person name="Lipzen A."/>
            <person name="He G."/>
            <person name="Yan M."/>
            <person name="Ng V."/>
            <person name="Cullen D."/>
            <person name="Martin F."/>
            <person name="Rosso M.-N."/>
            <person name="Henrissat B."/>
            <person name="Hibbett D."/>
            <person name="Martinez A.T."/>
            <person name="Grigoriev I.V."/>
        </authorList>
    </citation>
    <scope>NUCLEOTIDE SEQUENCE</scope>
    <source>
        <strain evidence="10">AH 40177</strain>
    </source>
</reference>
<dbReference type="GO" id="GO:0008270">
    <property type="term" value="F:zinc ion binding"/>
    <property type="evidence" value="ECO:0007669"/>
    <property type="project" value="UniProtKB-KW"/>
</dbReference>
<keyword evidence="5" id="KW-0862">Zinc</keyword>
<evidence type="ECO:0000256" key="4">
    <source>
        <dbReference type="ARBA" id="ARBA00022771"/>
    </source>
</evidence>
<evidence type="ECO:0000256" key="6">
    <source>
        <dbReference type="ARBA" id="ARBA00023242"/>
    </source>
</evidence>
<comment type="subcellular location">
    <subcellularLocation>
        <location evidence="1">Nucleus</location>
    </subcellularLocation>
</comment>
<dbReference type="FunFam" id="3.30.160.60:FF:000100">
    <property type="entry name" value="Zinc finger 45-like"/>
    <property type="match status" value="1"/>
</dbReference>
<gene>
    <name evidence="10" type="ORF">BDP27DRAFT_1220763</name>
</gene>
<dbReference type="PROSITE" id="PS50157">
    <property type="entry name" value="ZINC_FINGER_C2H2_2"/>
    <property type="match status" value="2"/>
</dbReference>
<evidence type="ECO:0000256" key="3">
    <source>
        <dbReference type="ARBA" id="ARBA00022737"/>
    </source>
</evidence>
<dbReference type="Pfam" id="PF00096">
    <property type="entry name" value="zf-C2H2"/>
    <property type="match status" value="2"/>
</dbReference>
<dbReference type="SUPFAM" id="SSF57667">
    <property type="entry name" value="beta-beta-alpha zinc fingers"/>
    <property type="match status" value="1"/>
</dbReference>
<comment type="caution">
    <text evidence="10">The sequence shown here is derived from an EMBL/GenBank/DDBJ whole genome shotgun (WGS) entry which is preliminary data.</text>
</comment>
<feature type="compositionally biased region" description="Polar residues" evidence="8">
    <location>
        <begin position="109"/>
        <end position="125"/>
    </location>
</feature>
<feature type="domain" description="C2H2-type" evidence="9">
    <location>
        <begin position="58"/>
        <end position="85"/>
    </location>
</feature>
<dbReference type="GO" id="GO:0000981">
    <property type="term" value="F:DNA-binding transcription factor activity, RNA polymerase II-specific"/>
    <property type="evidence" value="ECO:0007669"/>
    <property type="project" value="InterPro"/>
</dbReference>
<evidence type="ECO:0000256" key="1">
    <source>
        <dbReference type="ARBA" id="ARBA00004123"/>
    </source>
</evidence>